<proteinExistence type="predicted"/>
<evidence type="ECO:0000256" key="1">
    <source>
        <dbReference type="SAM" id="MobiDB-lite"/>
    </source>
</evidence>
<evidence type="ECO:0000313" key="4">
    <source>
        <dbReference type="Proteomes" id="UP000626109"/>
    </source>
</evidence>
<dbReference type="EMBL" id="CAJNNW010034519">
    <property type="protein sequence ID" value="CAE8723015.1"/>
    <property type="molecule type" value="Genomic_DNA"/>
</dbReference>
<keyword evidence="2" id="KW-1133">Transmembrane helix</keyword>
<evidence type="ECO:0000313" key="3">
    <source>
        <dbReference type="EMBL" id="CAE8723015.1"/>
    </source>
</evidence>
<feature type="transmembrane region" description="Helical" evidence="2">
    <location>
        <begin position="350"/>
        <end position="374"/>
    </location>
</feature>
<comment type="caution">
    <text evidence="3">The sequence shown here is derived from an EMBL/GenBank/DDBJ whole genome shotgun (WGS) entry which is preliminary data.</text>
</comment>
<dbReference type="AlphaFoldDB" id="A0A813LBE2"/>
<sequence>MFLKRKEDDKIRMDKMFVMMKEEDLEAKRRKLNQKFEDKKAAPSTPTLADTAGASERLTPPAVHCSTMDDIYEFASTCTAARKALKWMGVKSVLDLACMFSSEADLRFKLQKRDEPEDIVCNVIRTWKLARANEEHLSESASTRLETRAAGVRRPEPASVASLRKAREGLYGPPELHNRLSRTTVLPLSKAAVVQNDRRDDHLSLIWSLFVELGDKGLRRSEAVLEDADTAKPGFMRNFREFDEGQLRSKLSVLKRWQKWYEAKQPRDQPYWLPSANAVSAFLASVSEGGPTAASGVFQGLLWWSTYVGIPFHLSDPSVCSFKTKDAGHSEEPVPPIDIMTFDRMLSLSLALQGSISIFAACVILMLSACLRFAHLQRSTLLRVQDGCLVGTCTRGKRRVAGVRPPFDWATPLMLQGSEPFRPDLADARRAAAKDGVRTCLRHPGHGDCEWPADGQQCHPAQTDELVQVHGDLPEPPHRIPAPGEGDPLLHQLLFEALLAHLGRYLYDGA</sequence>
<dbReference type="Proteomes" id="UP000626109">
    <property type="component" value="Unassembled WGS sequence"/>
</dbReference>
<gene>
    <name evidence="3" type="ORF">PGLA2088_LOCUS42877</name>
</gene>
<evidence type="ECO:0000256" key="2">
    <source>
        <dbReference type="SAM" id="Phobius"/>
    </source>
</evidence>
<feature type="region of interest" description="Disordered" evidence="1">
    <location>
        <begin position="34"/>
        <end position="55"/>
    </location>
</feature>
<reference evidence="3" key="1">
    <citation type="submission" date="2021-02" db="EMBL/GenBank/DDBJ databases">
        <authorList>
            <person name="Dougan E. K."/>
            <person name="Rhodes N."/>
            <person name="Thang M."/>
            <person name="Chan C."/>
        </authorList>
    </citation>
    <scope>NUCLEOTIDE SEQUENCE</scope>
</reference>
<protein>
    <submittedName>
        <fullName evidence="3">Uncharacterized protein</fullName>
    </submittedName>
</protein>
<name>A0A813LBE2_POLGL</name>
<accession>A0A813LBE2</accession>
<keyword evidence="2" id="KW-0812">Transmembrane</keyword>
<keyword evidence="2" id="KW-0472">Membrane</keyword>
<organism evidence="3 4">
    <name type="scientific">Polarella glacialis</name>
    <name type="common">Dinoflagellate</name>
    <dbReference type="NCBI Taxonomy" id="89957"/>
    <lineage>
        <taxon>Eukaryota</taxon>
        <taxon>Sar</taxon>
        <taxon>Alveolata</taxon>
        <taxon>Dinophyceae</taxon>
        <taxon>Suessiales</taxon>
        <taxon>Suessiaceae</taxon>
        <taxon>Polarella</taxon>
    </lineage>
</organism>